<accession>A0A7Y0HVG9</accession>
<dbReference type="AlphaFoldDB" id="A0A7Y0HVG9"/>
<keyword evidence="2" id="KW-1133">Transmembrane helix</keyword>
<evidence type="ECO:0000256" key="2">
    <source>
        <dbReference type="SAM" id="Phobius"/>
    </source>
</evidence>
<protein>
    <submittedName>
        <fullName evidence="3">Uncharacterized protein</fullName>
    </submittedName>
</protein>
<comment type="caution">
    <text evidence="3">The sequence shown here is derived from an EMBL/GenBank/DDBJ whole genome shotgun (WGS) entry which is preliminary data.</text>
</comment>
<evidence type="ECO:0000256" key="1">
    <source>
        <dbReference type="SAM" id="MobiDB-lite"/>
    </source>
</evidence>
<reference evidence="3 4" key="1">
    <citation type="submission" date="2020-02" db="EMBL/GenBank/DDBJ databases">
        <title>Characterization of phylogenetic diversity of novel bifidobacterial species isolated in Czech ZOOs.</title>
        <authorList>
            <person name="Lugli G.A."/>
            <person name="Vera N.B."/>
            <person name="Ventura M."/>
        </authorList>
    </citation>
    <scope>NUCLEOTIDE SEQUENCE [LARGE SCALE GENOMIC DNA]</scope>
    <source>
        <strain evidence="3 4">DSM 109960</strain>
    </source>
</reference>
<feature type="compositionally biased region" description="Basic and acidic residues" evidence="1">
    <location>
        <begin position="157"/>
        <end position="180"/>
    </location>
</feature>
<keyword evidence="2" id="KW-0472">Membrane</keyword>
<feature type="transmembrane region" description="Helical" evidence="2">
    <location>
        <begin position="6"/>
        <end position="28"/>
    </location>
</feature>
<feature type="transmembrane region" description="Helical" evidence="2">
    <location>
        <begin position="123"/>
        <end position="147"/>
    </location>
</feature>
<name>A0A7Y0HVG9_9BIFI</name>
<dbReference type="Proteomes" id="UP000529710">
    <property type="component" value="Unassembled WGS sequence"/>
</dbReference>
<sequence length="200" mass="22468">MVSFGLLMGFLAVLLTMGLTVATGNWINAHIALNRQFRLDMQDRSHNMKGETDASLQKAMDKSFDHLAEYERRKSKWKILCAIEWFLITFLLLAYACITNGLIPVQPFMDLFGLSKEGALNRLSEITVCAFLVSFVAAYITAIRVLLLSPDKKDKDKTKAKATKRHQDDANSGSNDDRSVSKSLHTQAQGIRICIEHCRS</sequence>
<evidence type="ECO:0000313" key="4">
    <source>
        <dbReference type="Proteomes" id="UP000529710"/>
    </source>
</evidence>
<feature type="region of interest" description="Disordered" evidence="1">
    <location>
        <begin position="157"/>
        <end position="184"/>
    </location>
</feature>
<organism evidence="3 4">
    <name type="scientific">Bifidobacterium erythrocebi</name>
    <dbReference type="NCBI Taxonomy" id="2675325"/>
    <lineage>
        <taxon>Bacteria</taxon>
        <taxon>Bacillati</taxon>
        <taxon>Actinomycetota</taxon>
        <taxon>Actinomycetes</taxon>
        <taxon>Bifidobacteriales</taxon>
        <taxon>Bifidobacteriaceae</taxon>
        <taxon>Bifidobacterium</taxon>
    </lineage>
</organism>
<feature type="transmembrane region" description="Helical" evidence="2">
    <location>
        <begin position="79"/>
        <end position="103"/>
    </location>
</feature>
<proteinExistence type="predicted"/>
<evidence type="ECO:0000313" key="3">
    <source>
        <dbReference type="EMBL" id="NMM96618.1"/>
    </source>
</evidence>
<keyword evidence="4" id="KW-1185">Reference proteome</keyword>
<dbReference type="EMBL" id="JAAIIF010000010">
    <property type="protein sequence ID" value="NMM96618.1"/>
    <property type="molecule type" value="Genomic_DNA"/>
</dbReference>
<keyword evidence="2" id="KW-0812">Transmembrane</keyword>
<gene>
    <name evidence="3" type="ORF">G1C98_1354</name>
</gene>